<evidence type="ECO:0000256" key="6">
    <source>
        <dbReference type="SAM" id="MobiDB-lite"/>
    </source>
</evidence>
<evidence type="ECO:0000259" key="7">
    <source>
        <dbReference type="Pfam" id="PF00005"/>
    </source>
</evidence>
<name>A0A058ZFR9_FONAL</name>
<dbReference type="eggNOG" id="KOG0061">
    <property type="taxonomic scope" value="Eukaryota"/>
</dbReference>
<keyword evidence="9" id="KW-1185">Reference proteome</keyword>
<sequence length="400" mass="41784">MPHEDDFDTRSPLLESSAGRGTAPGGLTGTVAAAFNSAQVAVSQVVSSVANSPALLGTGYQPVPGGSAGEAAPMDGAMRFARPQQQQQQQQQHQHQHQQPATGVTSPRILSHLMPSPHMLALQHQQHHAVVDPNDPHDPSTVLVHALSPQVVPLGGAGMLSPSLTAVSSIPVGAGAPSQSARPAGVIPYNPSHMHSHFHSEVESYATGPVGLHSSFGTTASPAMTSGPRSTFLSAQASPMLAAPSPRVSTLKELKPQMQSSASLAAQADAAFKNGGLSLGFDSISFRVREPSGKKKAILTNVSGFIDSGRTCAIMGGSGCGKTSLLSVLSGMNTSRHIQGQLYLDGQPVSAKTVRMVSAYVLQDDRLLPRLTVQETILFAAKLRLPFGMSEKEKKSRVRV</sequence>
<comment type="subcellular location">
    <subcellularLocation>
        <location evidence="1">Membrane</location>
        <topology evidence="1">Multi-pass membrane protein</topology>
    </subcellularLocation>
</comment>
<accession>A0A058ZFR9</accession>
<feature type="region of interest" description="Disordered" evidence="6">
    <location>
        <begin position="81"/>
        <end position="103"/>
    </location>
</feature>
<keyword evidence="3" id="KW-0812">Transmembrane</keyword>
<feature type="domain" description="ABC transporter" evidence="7">
    <location>
        <begin position="299"/>
        <end position="393"/>
    </location>
</feature>
<dbReference type="GO" id="GO:0016887">
    <property type="term" value="F:ATP hydrolysis activity"/>
    <property type="evidence" value="ECO:0007669"/>
    <property type="project" value="InterPro"/>
</dbReference>
<dbReference type="STRING" id="691883.A0A058ZFR9"/>
<evidence type="ECO:0000256" key="4">
    <source>
        <dbReference type="ARBA" id="ARBA00022989"/>
    </source>
</evidence>
<feature type="region of interest" description="Disordered" evidence="6">
    <location>
        <begin position="122"/>
        <end position="141"/>
    </location>
</feature>
<proteinExistence type="predicted"/>
<reference evidence="8" key="1">
    <citation type="submission" date="2013-04" db="EMBL/GenBank/DDBJ databases">
        <title>The Genome Sequence of Fonticula alba ATCC 38817.</title>
        <authorList>
            <consortium name="The Broad Institute Genomics Platform"/>
            <person name="Russ C."/>
            <person name="Cuomo C."/>
            <person name="Burger G."/>
            <person name="Gray M.W."/>
            <person name="Holland P.W.H."/>
            <person name="King N."/>
            <person name="Lang F.B.F."/>
            <person name="Roger A.J."/>
            <person name="Ruiz-Trillo I."/>
            <person name="Brown M."/>
            <person name="Walker B."/>
            <person name="Young S."/>
            <person name="Zeng Q."/>
            <person name="Gargeya S."/>
            <person name="Fitzgerald M."/>
            <person name="Haas B."/>
            <person name="Abouelleil A."/>
            <person name="Allen A.W."/>
            <person name="Alvarado L."/>
            <person name="Arachchi H.M."/>
            <person name="Berlin A.M."/>
            <person name="Chapman S.B."/>
            <person name="Gainer-Dewar J."/>
            <person name="Goldberg J."/>
            <person name="Griggs A."/>
            <person name="Gujja S."/>
            <person name="Hansen M."/>
            <person name="Howarth C."/>
            <person name="Imamovic A."/>
            <person name="Ireland A."/>
            <person name="Larimer J."/>
            <person name="McCowan C."/>
            <person name="Murphy C."/>
            <person name="Pearson M."/>
            <person name="Poon T.W."/>
            <person name="Priest M."/>
            <person name="Roberts A."/>
            <person name="Saif S."/>
            <person name="Shea T."/>
            <person name="Sisk P."/>
            <person name="Sykes S."/>
            <person name="Wortman J."/>
            <person name="Nusbaum C."/>
            <person name="Birren B."/>
        </authorList>
    </citation>
    <scope>NUCLEOTIDE SEQUENCE [LARGE SCALE GENOMIC DNA]</scope>
    <source>
        <strain evidence="8">ATCC 38817</strain>
    </source>
</reference>
<dbReference type="InterPro" id="IPR050352">
    <property type="entry name" value="ABCG_transporters"/>
</dbReference>
<dbReference type="EMBL" id="KB932201">
    <property type="protein sequence ID" value="KCV73204.1"/>
    <property type="molecule type" value="Genomic_DNA"/>
</dbReference>
<dbReference type="Proteomes" id="UP000030693">
    <property type="component" value="Unassembled WGS sequence"/>
</dbReference>
<gene>
    <name evidence="8" type="ORF">H696_00747</name>
</gene>
<dbReference type="GO" id="GO:0005886">
    <property type="term" value="C:plasma membrane"/>
    <property type="evidence" value="ECO:0007669"/>
    <property type="project" value="TreeGrafter"/>
</dbReference>
<dbReference type="GO" id="GO:0005524">
    <property type="term" value="F:ATP binding"/>
    <property type="evidence" value="ECO:0007669"/>
    <property type="project" value="InterPro"/>
</dbReference>
<dbReference type="InterPro" id="IPR027417">
    <property type="entry name" value="P-loop_NTPase"/>
</dbReference>
<keyword evidence="4" id="KW-1133">Transmembrane helix</keyword>
<dbReference type="AlphaFoldDB" id="A0A058ZFR9"/>
<keyword evidence="5" id="KW-0472">Membrane</keyword>
<keyword evidence="2" id="KW-0813">Transport</keyword>
<evidence type="ECO:0000313" key="8">
    <source>
        <dbReference type="EMBL" id="KCV73204.1"/>
    </source>
</evidence>
<dbReference type="GO" id="GO:0042626">
    <property type="term" value="F:ATPase-coupled transmembrane transporter activity"/>
    <property type="evidence" value="ECO:0007669"/>
    <property type="project" value="TreeGrafter"/>
</dbReference>
<evidence type="ECO:0000256" key="5">
    <source>
        <dbReference type="ARBA" id="ARBA00023136"/>
    </source>
</evidence>
<dbReference type="InterPro" id="IPR003439">
    <property type="entry name" value="ABC_transporter-like_ATP-bd"/>
</dbReference>
<organism evidence="8">
    <name type="scientific">Fonticula alba</name>
    <name type="common">Slime mold</name>
    <dbReference type="NCBI Taxonomy" id="691883"/>
    <lineage>
        <taxon>Eukaryota</taxon>
        <taxon>Rotosphaerida</taxon>
        <taxon>Fonticulaceae</taxon>
        <taxon>Fonticula</taxon>
    </lineage>
</organism>
<evidence type="ECO:0000256" key="2">
    <source>
        <dbReference type="ARBA" id="ARBA00022448"/>
    </source>
</evidence>
<protein>
    <recommendedName>
        <fullName evidence="7">ABC transporter domain-containing protein</fullName>
    </recommendedName>
</protein>
<dbReference type="Pfam" id="PF00005">
    <property type="entry name" value="ABC_tran"/>
    <property type="match status" value="1"/>
</dbReference>
<dbReference type="SUPFAM" id="SSF52540">
    <property type="entry name" value="P-loop containing nucleoside triphosphate hydrolases"/>
    <property type="match status" value="1"/>
</dbReference>
<dbReference type="RefSeq" id="XP_009492905.1">
    <property type="nucleotide sequence ID" value="XM_009494630.1"/>
</dbReference>
<feature type="region of interest" description="Disordered" evidence="6">
    <location>
        <begin position="1"/>
        <end position="23"/>
    </location>
</feature>
<dbReference type="PANTHER" id="PTHR48041">
    <property type="entry name" value="ABC TRANSPORTER G FAMILY MEMBER 28"/>
    <property type="match status" value="1"/>
</dbReference>
<dbReference type="OrthoDB" id="66620at2759"/>
<evidence type="ECO:0000256" key="3">
    <source>
        <dbReference type="ARBA" id="ARBA00022692"/>
    </source>
</evidence>
<feature type="compositionally biased region" description="Low complexity" evidence="6">
    <location>
        <begin position="84"/>
        <end position="99"/>
    </location>
</feature>
<evidence type="ECO:0000256" key="1">
    <source>
        <dbReference type="ARBA" id="ARBA00004141"/>
    </source>
</evidence>
<dbReference type="GeneID" id="20525472"/>
<dbReference type="PANTHER" id="PTHR48041:SF139">
    <property type="entry name" value="PROTEIN SCARLET"/>
    <property type="match status" value="1"/>
</dbReference>
<dbReference type="Gene3D" id="3.40.50.300">
    <property type="entry name" value="P-loop containing nucleotide triphosphate hydrolases"/>
    <property type="match status" value="1"/>
</dbReference>
<evidence type="ECO:0000313" key="9">
    <source>
        <dbReference type="Proteomes" id="UP000030693"/>
    </source>
</evidence>